<proteinExistence type="predicted"/>
<accession>A0A1L9N4E2</accession>
<dbReference type="OrthoDB" id="10571370at2759"/>
<keyword evidence="3" id="KW-1185">Reference proteome</keyword>
<gene>
    <name evidence="2" type="ORF">ASPTUDRAFT_30155</name>
</gene>
<dbReference type="AlphaFoldDB" id="A0A1L9N4E2"/>
<protein>
    <submittedName>
        <fullName evidence="2">Uncharacterized protein</fullName>
    </submittedName>
</protein>
<feature type="transmembrane region" description="Helical" evidence="1">
    <location>
        <begin position="29"/>
        <end position="47"/>
    </location>
</feature>
<evidence type="ECO:0000313" key="2">
    <source>
        <dbReference type="EMBL" id="OJI84189.1"/>
    </source>
</evidence>
<dbReference type="EMBL" id="KV878203">
    <property type="protein sequence ID" value="OJI84189.1"/>
    <property type="molecule type" value="Genomic_DNA"/>
</dbReference>
<organism evidence="2 3">
    <name type="scientific">Aspergillus tubingensis (strain CBS 134.48)</name>
    <dbReference type="NCBI Taxonomy" id="767770"/>
    <lineage>
        <taxon>Eukaryota</taxon>
        <taxon>Fungi</taxon>
        <taxon>Dikarya</taxon>
        <taxon>Ascomycota</taxon>
        <taxon>Pezizomycotina</taxon>
        <taxon>Eurotiomycetes</taxon>
        <taxon>Eurotiomycetidae</taxon>
        <taxon>Eurotiales</taxon>
        <taxon>Aspergillaceae</taxon>
        <taxon>Aspergillus</taxon>
        <taxon>Aspergillus subgen. Circumdati</taxon>
    </lineage>
</organism>
<keyword evidence="1" id="KW-1133">Transmembrane helix</keyword>
<name>A0A1L9N4E2_ASPTC</name>
<keyword evidence="1" id="KW-0812">Transmembrane</keyword>
<dbReference type="VEuPathDB" id="FungiDB:ASPTUDRAFT_30155"/>
<evidence type="ECO:0000313" key="3">
    <source>
        <dbReference type="Proteomes" id="UP000184304"/>
    </source>
</evidence>
<reference evidence="3" key="1">
    <citation type="journal article" date="2017" name="Genome Biol.">
        <title>Comparative genomics reveals high biological diversity and specific adaptations in the industrially and medically important fungal genus Aspergillus.</title>
        <authorList>
            <person name="de Vries R.P."/>
            <person name="Riley R."/>
            <person name="Wiebenga A."/>
            <person name="Aguilar-Osorio G."/>
            <person name="Amillis S."/>
            <person name="Uchima C.A."/>
            <person name="Anderluh G."/>
            <person name="Asadollahi M."/>
            <person name="Askin M."/>
            <person name="Barry K."/>
            <person name="Battaglia E."/>
            <person name="Bayram O."/>
            <person name="Benocci T."/>
            <person name="Braus-Stromeyer S.A."/>
            <person name="Caldana C."/>
            <person name="Canovas D."/>
            <person name="Cerqueira G.C."/>
            <person name="Chen F."/>
            <person name="Chen W."/>
            <person name="Choi C."/>
            <person name="Clum A."/>
            <person name="Dos Santos R.A."/>
            <person name="Damasio A.R."/>
            <person name="Diallinas G."/>
            <person name="Emri T."/>
            <person name="Fekete E."/>
            <person name="Flipphi M."/>
            <person name="Freyberg S."/>
            <person name="Gallo A."/>
            <person name="Gournas C."/>
            <person name="Habgood R."/>
            <person name="Hainaut M."/>
            <person name="Harispe M.L."/>
            <person name="Henrissat B."/>
            <person name="Hilden K.S."/>
            <person name="Hope R."/>
            <person name="Hossain A."/>
            <person name="Karabika E."/>
            <person name="Karaffa L."/>
            <person name="Karanyi Z."/>
            <person name="Krasevec N."/>
            <person name="Kuo A."/>
            <person name="Kusch H."/>
            <person name="LaButti K."/>
            <person name="Lagendijk E.L."/>
            <person name="Lapidus A."/>
            <person name="Levasseur A."/>
            <person name="Lindquist E."/>
            <person name="Lipzen A."/>
            <person name="Logrieco A.F."/>
            <person name="MacCabe A."/>
            <person name="Maekelae M.R."/>
            <person name="Malavazi I."/>
            <person name="Melin P."/>
            <person name="Meyer V."/>
            <person name="Mielnichuk N."/>
            <person name="Miskei M."/>
            <person name="Molnar A.P."/>
            <person name="Mule G."/>
            <person name="Ngan C.Y."/>
            <person name="Orejas M."/>
            <person name="Orosz E."/>
            <person name="Ouedraogo J.P."/>
            <person name="Overkamp K.M."/>
            <person name="Park H.-S."/>
            <person name="Perrone G."/>
            <person name="Piumi F."/>
            <person name="Punt P.J."/>
            <person name="Ram A.F."/>
            <person name="Ramon A."/>
            <person name="Rauscher S."/>
            <person name="Record E."/>
            <person name="Riano-Pachon D.M."/>
            <person name="Robert V."/>
            <person name="Roehrig J."/>
            <person name="Ruller R."/>
            <person name="Salamov A."/>
            <person name="Salih N.S."/>
            <person name="Samson R.A."/>
            <person name="Sandor E."/>
            <person name="Sanguinetti M."/>
            <person name="Schuetze T."/>
            <person name="Sepcic K."/>
            <person name="Shelest E."/>
            <person name="Sherlock G."/>
            <person name="Sophianopoulou V."/>
            <person name="Squina F.M."/>
            <person name="Sun H."/>
            <person name="Susca A."/>
            <person name="Todd R.B."/>
            <person name="Tsang A."/>
            <person name="Unkles S.E."/>
            <person name="van de Wiele N."/>
            <person name="van Rossen-Uffink D."/>
            <person name="Oliveira J.V."/>
            <person name="Vesth T.C."/>
            <person name="Visser J."/>
            <person name="Yu J.-H."/>
            <person name="Zhou M."/>
            <person name="Andersen M.R."/>
            <person name="Archer D.B."/>
            <person name="Baker S.E."/>
            <person name="Benoit I."/>
            <person name="Brakhage A.A."/>
            <person name="Braus G.H."/>
            <person name="Fischer R."/>
            <person name="Frisvad J.C."/>
            <person name="Goldman G.H."/>
            <person name="Houbraken J."/>
            <person name="Oakley B."/>
            <person name="Pocsi I."/>
            <person name="Scazzocchio C."/>
            <person name="Seiboth B."/>
            <person name="vanKuyk P.A."/>
            <person name="Wortman J."/>
            <person name="Dyer P.S."/>
            <person name="Grigoriev I.V."/>
        </authorList>
    </citation>
    <scope>NUCLEOTIDE SEQUENCE [LARGE SCALE GENOMIC DNA]</scope>
    <source>
        <strain evidence="3">CBS 134.48</strain>
    </source>
</reference>
<sequence length="200" mass="22090">MTAFPSPFFLSLLSPILLSSFFPFISYSLLPLSAFLALANLLNCHLFTGIPRRRSFRVSASSDFMNMLLGPITRLAKNMQPTTQASSKREMLCAFHPSFLSFPFLAAIGPSSSFICPPVSMPGAAVMPRGDITKSEYLHSGRPSWPKYKECHPAGKRGELADRETDGGWGLYIQIDYSVSSWSRFLPYGEFSLAVTRMGG</sequence>
<evidence type="ECO:0000256" key="1">
    <source>
        <dbReference type="SAM" id="Phobius"/>
    </source>
</evidence>
<keyword evidence="1" id="KW-0472">Membrane</keyword>
<dbReference type="Proteomes" id="UP000184304">
    <property type="component" value="Unassembled WGS sequence"/>
</dbReference>